<protein>
    <submittedName>
        <fullName evidence="1">Uncharacterized protein</fullName>
    </submittedName>
</protein>
<organism evidence="1 2">
    <name type="scientific">Pleurodeles waltl</name>
    <name type="common">Iberian ribbed newt</name>
    <dbReference type="NCBI Taxonomy" id="8319"/>
    <lineage>
        <taxon>Eukaryota</taxon>
        <taxon>Metazoa</taxon>
        <taxon>Chordata</taxon>
        <taxon>Craniata</taxon>
        <taxon>Vertebrata</taxon>
        <taxon>Euteleostomi</taxon>
        <taxon>Amphibia</taxon>
        <taxon>Batrachia</taxon>
        <taxon>Caudata</taxon>
        <taxon>Salamandroidea</taxon>
        <taxon>Salamandridae</taxon>
        <taxon>Pleurodelinae</taxon>
        <taxon>Pleurodeles</taxon>
    </lineage>
</organism>
<gene>
    <name evidence="1" type="ORF">NDU88_001620</name>
</gene>
<dbReference type="AlphaFoldDB" id="A0AAV7WMZ7"/>
<dbReference type="Proteomes" id="UP001066276">
    <property type="component" value="Chromosome 1_1"/>
</dbReference>
<reference evidence="1" key="1">
    <citation type="journal article" date="2022" name="bioRxiv">
        <title>Sequencing and chromosome-scale assembly of the giantPleurodeles waltlgenome.</title>
        <authorList>
            <person name="Brown T."/>
            <person name="Elewa A."/>
            <person name="Iarovenko S."/>
            <person name="Subramanian E."/>
            <person name="Araus A.J."/>
            <person name="Petzold A."/>
            <person name="Susuki M."/>
            <person name="Suzuki K.-i.T."/>
            <person name="Hayashi T."/>
            <person name="Toyoda A."/>
            <person name="Oliveira C."/>
            <person name="Osipova E."/>
            <person name="Leigh N.D."/>
            <person name="Simon A."/>
            <person name="Yun M.H."/>
        </authorList>
    </citation>
    <scope>NUCLEOTIDE SEQUENCE</scope>
    <source>
        <strain evidence="1">20211129_DDA</strain>
        <tissue evidence="1">Liver</tissue>
    </source>
</reference>
<evidence type="ECO:0000313" key="1">
    <source>
        <dbReference type="EMBL" id="KAJ1213992.1"/>
    </source>
</evidence>
<comment type="caution">
    <text evidence="1">The sequence shown here is derived from an EMBL/GenBank/DDBJ whole genome shotgun (WGS) entry which is preliminary data.</text>
</comment>
<accession>A0AAV7WMZ7</accession>
<name>A0AAV7WMZ7_PLEWA</name>
<proteinExistence type="predicted"/>
<keyword evidence="2" id="KW-1185">Reference proteome</keyword>
<sequence length="135" mass="14719">MWVWCQDSPLKVLGQFSQRQLAANQRFEVAAATTAESSQLGRTGAAWLSRSKDRALVFVAGSGTTLDDLEKRQGLGSPFSLQVFDSSQDLYAAQFGDGSVGVVGFLAQLRFVGVFLGKLSGSQIMRRRDGRKEKL</sequence>
<dbReference type="EMBL" id="JANPWB010000001">
    <property type="protein sequence ID" value="KAJ1213992.1"/>
    <property type="molecule type" value="Genomic_DNA"/>
</dbReference>
<evidence type="ECO:0000313" key="2">
    <source>
        <dbReference type="Proteomes" id="UP001066276"/>
    </source>
</evidence>